<protein>
    <recommendedName>
        <fullName evidence="4">Asp23/Gls24 family envelope stress response protein</fullName>
    </recommendedName>
</protein>
<accession>A0ABS8PEN1</accession>
<organism evidence="2 3">
    <name type="scientific">Actinomycetospora endophytica</name>
    <dbReference type="NCBI Taxonomy" id="2291215"/>
    <lineage>
        <taxon>Bacteria</taxon>
        <taxon>Bacillati</taxon>
        <taxon>Actinomycetota</taxon>
        <taxon>Actinomycetes</taxon>
        <taxon>Pseudonocardiales</taxon>
        <taxon>Pseudonocardiaceae</taxon>
        <taxon>Actinomycetospora</taxon>
    </lineage>
</organism>
<name>A0ABS8PEN1_9PSEU</name>
<comment type="caution">
    <text evidence="2">The sequence shown here is derived from an EMBL/GenBank/DDBJ whole genome shotgun (WGS) entry which is preliminary data.</text>
</comment>
<sequence length="127" mass="12476">MSGPAPDAPGAIPASAPGVRATSPGDASSPGRGALSERVADALLAHPDVVRLSGGRFGSIATYLPGRRLIGVALGEGDEPARIGVVLRLGAPVPATADALRTLVGAETGAERVDVVVTDVEPAGPTP</sequence>
<dbReference type="Proteomes" id="UP001199469">
    <property type="component" value="Unassembled WGS sequence"/>
</dbReference>
<reference evidence="2 3" key="1">
    <citation type="submission" date="2021-11" db="EMBL/GenBank/DDBJ databases">
        <title>Draft genome sequence of Actinomycetospora sp. SF1 isolated from the rhizosphere soil.</title>
        <authorList>
            <person name="Duangmal K."/>
            <person name="Chantavorakit T."/>
        </authorList>
    </citation>
    <scope>NUCLEOTIDE SEQUENCE [LARGE SCALE GENOMIC DNA]</scope>
    <source>
        <strain evidence="2 3">TBRC 5722</strain>
    </source>
</reference>
<evidence type="ECO:0000313" key="2">
    <source>
        <dbReference type="EMBL" id="MCD2196726.1"/>
    </source>
</evidence>
<evidence type="ECO:0000313" key="3">
    <source>
        <dbReference type="Proteomes" id="UP001199469"/>
    </source>
</evidence>
<dbReference type="RefSeq" id="WP_230738603.1">
    <property type="nucleotide sequence ID" value="NZ_JAJNDB010000006.1"/>
</dbReference>
<dbReference type="EMBL" id="JAJNDB010000006">
    <property type="protein sequence ID" value="MCD2196726.1"/>
    <property type="molecule type" value="Genomic_DNA"/>
</dbReference>
<evidence type="ECO:0000256" key="1">
    <source>
        <dbReference type="SAM" id="MobiDB-lite"/>
    </source>
</evidence>
<proteinExistence type="predicted"/>
<feature type="region of interest" description="Disordered" evidence="1">
    <location>
        <begin position="1"/>
        <end position="34"/>
    </location>
</feature>
<feature type="compositionally biased region" description="Low complexity" evidence="1">
    <location>
        <begin position="1"/>
        <end position="18"/>
    </location>
</feature>
<evidence type="ECO:0008006" key="4">
    <source>
        <dbReference type="Google" id="ProtNLM"/>
    </source>
</evidence>
<keyword evidence="3" id="KW-1185">Reference proteome</keyword>
<gene>
    <name evidence="2" type="ORF">LQ327_25480</name>
</gene>